<evidence type="ECO:0000313" key="4">
    <source>
        <dbReference type="EMBL" id="EPS43651.1"/>
    </source>
</evidence>
<dbReference type="PROSITE" id="PS51459">
    <property type="entry name" value="FIDO"/>
    <property type="match status" value="1"/>
</dbReference>
<dbReference type="AlphaFoldDB" id="S8ARJ5"/>
<keyword evidence="2" id="KW-0067">ATP-binding</keyword>
<feature type="domain" description="Fido" evidence="3">
    <location>
        <begin position="196"/>
        <end position="341"/>
    </location>
</feature>
<gene>
    <name evidence="4" type="ORF">H072_2403</name>
</gene>
<dbReference type="eggNOG" id="KOG3824">
    <property type="taxonomic scope" value="Eukaryota"/>
</dbReference>
<dbReference type="OMA" id="ELICATH"/>
<name>S8ARJ5_DACHA</name>
<protein>
    <recommendedName>
        <fullName evidence="3">Fido domain-containing protein</fullName>
    </recommendedName>
</protein>
<dbReference type="Pfam" id="PF02661">
    <property type="entry name" value="Fic"/>
    <property type="match status" value="1"/>
</dbReference>
<proteinExistence type="predicted"/>
<reference evidence="4 5" key="1">
    <citation type="journal article" date="2013" name="PLoS Genet.">
        <title>Genomic mechanisms accounting for the adaptation to parasitism in nematode-trapping fungi.</title>
        <authorList>
            <person name="Meerupati T."/>
            <person name="Andersson K.M."/>
            <person name="Friman E."/>
            <person name="Kumar D."/>
            <person name="Tunlid A."/>
            <person name="Ahren D."/>
        </authorList>
    </citation>
    <scope>NUCLEOTIDE SEQUENCE [LARGE SCALE GENOMIC DNA]</scope>
    <source>
        <strain evidence="4 5">CBS 200.50</strain>
    </source>
</reference>
<dbReference type="OrthoDB" id="439046at2759"/>
<accession>S8ARJ5</accession>
<evidence type="ECO:0000259" key="3">
    <source>
        <dbReference type="PROSITE" id="PS51459"/>
    </source>
</evidence>
<feature type="active site" evidence="1">
    <location>
        <position position="290"/>
    </location>
</feature>
<dbReference type="PANTHER" id="PTHR13504:SF38">
    <property type="entry name" value="FIDO DOMAIN-CONTAINING PROTEIN"/>
    <property type="match status" value="1"/>
</dbReference>
<dbReference type="InterPro" id="IPR036597">
    <property type="entry name" value="Fido-like_dom_sf"/>
</dbReference>
<dbReference type="Proteomes" id="UP000015100">
    <property type="component" value="Unassembled WGS sequence"/>
</dbReference>
<evidence type="ECO:0000313" key="5">
    <source>
        <dbReference type="Proteomes" id="UP000015100"/>
    </source>
</evidence>
<dbReference type="Gene3D" id="1.10.3290.10">
    <property type="entry name" value="Fido-like domain"/>
    <property type="match status" value="1"/>
</dbReference>
<dbReference type="SUPFAM" id="SSF140931">
    <property type="entry name" value="Fic-like"/>
    <property type="match status" value="1"/>
</dbReference>
<dbReference type="InterPro" id="IPR040198">
    <property type="entry name" value="Fido_containing"/>
</dbReference>
<reference evidence="5" key="2">
    <citation type="submission" date="2013-04" db="EMBL/GenBank/DDBJ databases">
        <title>Genomic mechanisms accounting for the adaptation to parasitism in nematode-trapping fungi.</title>
        <authorList>
            <person name="Ahren D.G."/>
        </authorList>
    </citation>
    <scope>NUCLEOTIDE SEQUENCE [LARGE SCALE GENOMIC DNA]</scope>
    <source>
        <strain evidence="5">CBS 200.50</strain>
    </source>
</reference>
<evidence type="ECO:0000256" key="1">
    <source>
        <dbReference type="PIRSR" id="PIRSR640198-1"/>
    </source>
</evidence>
<dbReference type="HOGENOM" id="CLU_053737_0_0_1"/>
<dbReference type="GO" id="GO:0005524">
    <property type="term" value="F:ATP binding"/>
    <property type="evidence" value="ECO:0007669"/>
    <property type="project" value="UniProtKB-KW"/>
</dbReference>
<dbReference type="PANTHER" id="PTHR13504">
    <property type="entry name" value="FIDO DOMAIN-CONTAINING PROTEIN DDB_G0283145"/>
    <property type="match status" value="1"/>
</dbReference>
<comment type="caution">
    <text evidence="4">The sequence shown here is derived from an EMBL/GenBank/DDBJ whole genome shotgun (WGS) entry which is preliminary data.</text>
</comment>
<keyword evidence="2" id="KW-0547">Nucleotide-binding</keyword>
<evidence type="ECO:0000256" key="2">
    <source>
        <dbReference type="PIRSR" id="PIRSR640198-2"/>
    </source>
</evidence>
<feature type="binding site" evidence="2">
    <location>
        <begin position="294"/>
        <end position="301"/>
    </location>
    <ligand>
        <name>ATP</name>
        <dbReference type="ChEBI" id="CHEBI:30616"/>
    </ligand>
</feature>
<sequence length="341" mass="38013">MADEALSSNSLAEGPSILWAWTQCRGNTPAWPKWSTLRKNANLSPVPITFTLRIQPVVVDYTKASTHEAATVEVFEDAATHINSIRDIINQSQLTDKLEQILVEQMTKVVFGSNFIERAGLGLDETTKLCRIVFHGSHPSNIPARSPQYQERLEELAQNSGGSLPSTEIRDRREVINHAGAFMYMIDKIINNDEFFTEELICATHKILVHGVDALHEKGPATHHQQYGGIYRHVHVSAGSNNFVNPKFVGRAMRRFVNDLNDKLEAAEKDQEIDPFFIAADACGEFVNIHPFLDGNGRTCRLILNTILLKYAGTVAPIGEISTERAEYLDIAKRMSVETGS</sequence>
<dbReference type="EMBL" id="AQGS01000071">
    <property type="protein sequence ID" value="EPS43651.1"/>
    <property type="molecule type" value="Genomic_DNA"/>
</dbReference>
<dbReference type="InterPro" id="IPR003812">
    <property type="entry name" value="Fido"/>
</dbReference>
<organism evidence="4 5">
    <name type="scientific">Dactylellina haptotyla (strain CBS 200.50)</name>
    <name type="common">Nematode-trapping fungus</name>
    <name type="synonym">Monacrosporium haptotylum</name>
    <dbReference type="NCBI Taxonomy" id="1284197"/>
    <lineage>
        <taxon>Eukaryota</taxon>
        <taxon>Fungi</taxon>
        <taxon>Dikarya</taxon>
        <taxon>Ascomycota</taxon>
        <taxon>Pezizomycotina</taxon>
        <taxon>Orbiliomycetes</taxon>
        <taxon>Orbiliales</taxon>
        <taxon>Orbiliaceae</taxon>
        <taxon>Dactylellina</taxon>
    </lineage>
</organism>
<keyword evidence="5" id="KW-1185">Reference proteome</keyword>